<keyword evidence="2" id="KW-0863">Zinc-finger</keyword>
<protein>
    <recommendedName>
        <fullName evidence="4">3CxxC-type domain-containing protein</fullName>
    </recommendedName>
</protein>
<proteinExistence type="predicted"/>
<keyword evidence="6" id="KW-1185">Reference proteome</keyword>
<evidence type="ECO:0000313" key="6">
    <source>
        <dbReference type="Proteomes" id="UP001590951"/>
    </source>
</evidence>
<evidence type="ECO:0000256" key="3">
    <source>
        <dbReference type="ARBA" id="ARBA00022833"/>
    </source>
</evidence>
<dbReference type="Proteomes" id="UP001590951">
    <property type="component" value="Unassembled WGS sequence"/>
</dbReference>
<sequence>MPPKKSKPTKKPQPTKKWSLYPSLHNNVLDLIREHGLFFQFHDKDDNQNCISDYDTHIMGRFTCPNRLCPARVWTSKQVAVTIREYSNGRYNARVYYQSCKSCKTLVEPELDHSYAQRVAYRIKKWCGVQMDAPPFSGQSKGPHRSDLCEGCKQGHCSGLGLEP</sequence>
<reference evidence="5 6" key="1">
    <citation type="submission" date="2024-09" db="EMBL/GenBank/DDBJ databases">
        <title>Rethinking Asexuality: The Enigmatic Case of Functional Sexual Genes in Lepraria (Stereocaulaceae).</title>
        <authorList>
            <person name="Doellman M."/>
            <person name="Sun Y."/>
            <person name="Barcenas-Pena A."/>
            <person name="Lumbsch H.T."/>
            <person name="Grewe F."/>
        </authorList>
    </citation>
    <scope>NUCLEOTIDE SEQUENCE [LARGE SCALE GENOMIC DNA]</scope>
    <source>
        <strain evidence="5 6">Grewe 0041</strain>
    </source>
</reference>
<evidence type="ECO:0000256" key="1">
    <source>
        <dbReference type="ARBA" id="ARBA00022723"/>
    </source>
</evidence>
<name>A0ABR4AV18_9LECA</name>
<dbReference type="EMBL" id="JBHFEH010000062">
    <property type="protein sequence ID" value="KAL2049522.1"/>
    <property type="molecule type" value="Genomic_DNA"/>
</dbReference>
<dbReference type="InterPro" id="IPR027377">
    <property type="entry name" value="ZAR1/RTP1-5-like_Znf-3CxxC"/>
</dbReference>
<keyword evidence="1" id="KW-0479">Metal-binding</keyword>
<comment type="caution">
    <text evidence="5">The sequence shown here is derived from an EMBL/GenBank/DDBJ whole genome shotgun (WGS) entry which is preliminary data.</text>
</comment>
<accession>A0ABR4AV18</accession>
<keyword evidence="3" id="KW-0862">Zinc</keyword>
<organism evidence="5 6">
    <name type="scientific">Lepraria finkii</name>
    <dbReference type="NCBI Taxonomy" id="1340010"/>
    <lineage>
        <taxon>Eukaryota</taxon>
        <taxon>Fungi</taxon>
        <taxon>Dikarya</taxon>
        <taxon>Ascomycota</taxon>
        <taxon>Pezizomycotina</taxon>
        <taxon>Lecanoromycetes</taxon>
        <taxon>OSLEUM clade</taxon>
        <taxon>Lecanoromycetidae</taxon>
        <taxon>Lecanorales</taxon>
        <taxon>Lecanorineae</taxon>
        <taxon>Stereocaulaceae</taxon>
        <taxon>Lepraria</taxon>
    </lineage>
</organism>
<feature type="domain" description="3CxxC-type" evidence="4">
    <location>
        <begin position="57"/>
        <end position="155"/>
    </location>
</feature>
<dbReference type="SMART" id="SM01328">
    <property type="entry name" value="zf-3CxxC"/>
    <property type="match status" value="1"/>
</dbReference>
<gene>
    <name evidence="5" type="ORF">ABVK25_010209</name>
</gene>
<dbReference type="Pfam" id="PF13695">
    <property type="entry name" value="Zn_ribbon_3CxxC"/>
    <property type="match status" value="1"/>
</dbReference>
<evidence type="ECO:0000256" key="2">
    <source>
        <dbReference type="ARBA" id="ARBA00022771"/>
    </source>
</evidence>
<evidence type="ECO:0000259" key="4">
    <source>
        <dbReference type="SMART" id="SM01328"/>
    </source>
</evidence>
<evidence type="ECO:0000313" key="5">
    <source>
        <dbReference type="EMBL" id="KAL2049522.1"/>
    </source>
</evidence>